<dbReference type="PANTHER" id="PTHR43415">
    <property type="entry name" value="SPERMIDINE N(1)-ACETYLTRANSFERASE"/>
    <property type="match status" value="1"/>
</dbReference>
<dbReference type="PROSITE" id="PS51186">
    <property type="entry name" value="GNAT"/>
    <property type="match status" value="1"/>
</dbReference>
<dbReference type="AlphaFoldDB" id="A0A7W9SH32"/>
<evidence type="ECO:0000259" key="1">
    <source>
        <dbReference type="PROSITE" id="PS51186"/>
    </source>
</evidence>
<dbReference type="CDD" id="cd04301">
    <property type="entry name" value="NAT_SF"/>
    <property type="match status" value="1"/>
</dbReference>
<dbReference type="Proteomes" id="UP000522163">
    <property type="component" value="Unassembled WGS sequence"/>
</dbReference>
<dbReference type="InterPro" id="IPR000182">
    <property type="entry name" value="GNAT_dom"/>
</dbReference>
<organism evidence="2 3">
    <name type="scientific">Oribacterium sinus</name>
    <dbReference type="NCBI Taxonomy" id="237576"/>
    <lineage>
        <taxon>Bacteria</taxon>
        <taxon>Bacillati</taxon>
        <taxon>Bacillota</taxon>
        <taxon>Clostridia</taxon>
        <taxon>Lachnospirales</taxon>
        <taxon>Lachnospiraceae</taxon>
        <taxon>Oribacterium</taxon>
    </lineage>
</organism>
<dbReference type="SUPFAM" id="SSF55729">
    <property type="entry name" value="Acyl-CoA N-acyltransferases (Nat)"/>
    <property type="match status" value="1"/>
</dbReference>
<proteinExistence type="predicted"/>
<reference evidence="2 3" key="1">
    <citation type="submission" date="2020-08" db="EMBL/GenBank/DDBJ databases">
        <title>Genomic Encyclopedia of Type Strains, Phase IV (KMG-IV): sequencing the most valuable type-strain genomes for metagenomic binning, comparative biology and taxonomic classification.</title>
        <authorList>
            <person name="Goeker M."/>
        </authorList>
    </citation>
    <scope>NUCLEOTIDE SEQUENCE [LARGE SCALE GENOMIC DNA]</scope>
    <source>
        <strain evidence="2 3">DSM 17245</strain>
    </source>
</reference>
<comment type="caution">
    <text evidence="2">The sequence shown here is derived from an EMBL/GenBank/DDBJ whole genome shotgun (WGS) entry which is preliminary data.</text>
</comment>
<accession>A0A7W9SH32</accession>
<dbReference type="EMBL" id="JACHHH010000008">
    <property type="protein sequence ID" value="MBB6041666.1"/>
    <property type="molecule type" value="Genomic_DNA"/>
</dbReference>
<sequence>MNIIFENGINEFNGHELAAWSNEKGIDFQEQWMGPTIEYPLNYSKLKSLENLYSIFADKEFIGVIQQVRIYEDNIHIGRFIINPSKTGMGYGKESLKEFINYCFKNAVIKSISLTVFGYNKSAKALYEKLGFKIVETINKPDLKYIMKKYR</sequence>
<evidence type="ECO:0000313" key="2">
    <source>
        <dbReference type="EMBL" id="MBB6041666.1"/>
    </source>
</evidence>
<dbReference type="InterPro" id="IPR016181">
    <property type="entry name" value="Acyl_CoA_acyltransferase"/>
</dbReference>
<keyword evidence="2" id="KW-0808">Transferase</keyword>
<evidence type="ECO:0000313" key="3">
    <source>
        <dbReference type="Proteomes" id="UP000522163"/>
    </source>
</evidence>
<dbReference type="Gene3D" id="3.40.630.30">
    <property type="match status" value="1"/>
</dbReference>
<name>A0A7W9SH32_9FIRM</name>
<dbReference type="GeneID" id="85015192"/>
<protein>
    <submittedName>
        <fullName evidence="2">RimJ/RimL family protein N-acetyltransferase</fullName>
    </submittedName>
</protein>
<dbReference type="Pfam" id="PF00583">
    <property type="entry name" value="Acetyltransf_1"/>
    <property type="match status" value="1"/>
</dbReference>
<dbReference type="RefSeq" id="WP_007157236.1">
    <property type="nucleotide sequence ID" value="NZ_JACHHH010000008.1"/>
</dbReference>
<dbReference type="GO" id="GO:0016747">
    <property type="term" value="F:acyltransferase activity, transferring groups other than amino-acyl groups"/>
    <property type="evidence" value="ECO:0007669"/>
    <property type="project" value="InterPro"/>
</dbReference>
<gene>
    <name evidence="2" type="ORF">HNQ46_001656</name>
</gene>
<feature type="domain" description="N-acetyltransferase" evidence="1">
    <location>
        <begin position="7"/>
        <end position="151"/>
    </location>
</feature>
<dbReference type="PANTHER" id="PTHR43415:SF3">
    <property type="entry name" value="GNAT-FAMILY ACETYLTRANSFERASE"/>
    <property type="match status" value="1"/>
</dbReference>